<evidence type="ECO:0000259" key="1">
    <source>
        <dbReference type="Pfam" id="PF01425"/>
    </source>
</evidence>
<feature type="non-terminal residue" evidence="2">
    <location>
        <position position="138"/>
    </location>
</feature>
<dbReference type="InterPro" id="IPR036928">
    <property type="entry name" value="AS_sf"/>
</dbReference>
<protein>
    <recommendedName>
        <fullName evidence="1">Amidase domain-containing protein</fullName>
    </recommendedName>
</protein>
<dbReference type="GO" id="GO:0003824">
    <property type="term" value="F:catalytic activity"/>
    <property type="evidence" value="ECO:0007669"/>
    <property type="project" value="InterPro"/>
</dbReference>
<reference evidence="2" key="1">
    <citation type="submission" date="2018-05" db="EMBL/GenBank/DDBJ databases">
        <authorList>
            <person name="Lanie J.A."/>
            <person name="Ng W.-L."/>
            <person name="Kazmierczak K.M."/>
            <person name="Andrzejewski T.M."/>
            <person name="Davidsen T.M."/>
            <person name="Wayne K.J."/>
            <person name="Tettelin H."/>
            <person name="Glass J.I."/>
            <person name="Rusch D."/>
            <person name="Podicherti R."/>
            <person name="Tsui H.-C.T."/>
            <person name="Winkler M.E."/>
        </authorList>
    </citation>
    <scope>NUCLEOTIDE SEQUENCE</scope>
</reference>
<dbReference type="InterPro" id="IPR000120">
    <property type="entry name" value="Amidase"/>
</dbReference>
<sequence length="138" mass="15336">MVELQRHQDFPGDFFCTRFRVRGQNLIPVEEALAEHYELPAYELTRMITAREATAEAVVASVLGRIEEKDGQIKAYLAIHRDEALKTARKIDRRIAQGEPVGPLAGIPVGVKDAICTRGLETTCGSRILEGFIPPYDA</sequence>
<dbReference type="Gene3D" id="3.90.1300.10">
    <property type="entry name" value="Amidase signature (AS) domain"/>
    <property type="match status" value="1"/>
</dbReference>
<dbReference type="Pfam" id="PF01425">
    <property type="entry name" value="Amidase"/>
    <property type="match status" value="1"/>
</dbReference>
<proteinExistence type="predicted"/>
<evidence type="ECO:0000313" key="2">
    <source>
        <dbReference type="EMBL" id="SVC68035.1"/>
    </source>
</evidence>
<dbReference type="SUPFAM" id="SSF75304">
    <property type="entry name" value="Amidase signature (AS) enzymes"/>
    <property type="match status" value="1"/>
</dbReference>
<accession>A0A382P5Z8</accession>
<name>A0A382P5Z8_9ZZZZ</name>
<dbReference type="PANTHER" id="PTHR11895:SF151">
    <property type="entry name" value="GLUTAMYL-TRNA(GLN) AMIDOTRANSFERASE SUBUNIT A"/>
    <property type="match status" value="1"/>
</dbReference>
<dbReference type="AlphaFoldDB" id="A0A382P5Z8"/>
<dbReference type="InterPro" id="IPR023631">
    <property type="entry name" value="Amidase_dom"/>
</dbReference>
<dbReference type="EMBL" id="UINC01104686">
    <property type="protein sequence ID" value="SVC68035.1"/>
    <property type="molecule type" value="Genomic_DNA"/>
</dbReference>
<organism evidence="2">
    <name type="scientific">marine metagenome</name>
    <dbReference type="NCBI Taxonomy" id="408172"/>
    <lineage>
        <taxon>unclassified sequences</taxon>
        <taxon>metagenomes</taxon>
        <taxon>ecological metagenomes</taxon>
    </lineage>
</organism>
<dbReference type="PANTHER" id="PTHR11895">
    <property type="entry name" value="TRANSAMIDASE"/>
    <property type="match status" value="1"/>
</dbReference>
<feature type="domain" description="Amidase" evidence="1">
    <location>
        <begin position="58"/>
        <end position="138"/>
    </location>
</feature>
<gene>
    <name evidence="2" type="ORF">METZ01_LOCUS320889</name>
</gene>